<dbReference type="OrthoDB" id="7673416at2"/>
<sequence length="557" mass="63362">MHILKDPESSFFFACILSGLTILLFGISFYFRQLLSLRKQEPSLYRQTRKSFLVLIGLIGSFLAGYSAVIVAITFHYEIDFNSIFGPILFLGSLFVLATAYLTLNMFKKLLKSRNALKSQAYHDYMTKLPNRRMLTNQLNAYLVQSRNSDLQFSVFFLDLLNFKKVNDSFGHHIGDQILIQFAERLIEAVGPEALVCRLGGDDFIILEKNVSANKSILKLRKLREKILHPFEIDGLHFSLDISFGIYAYNIQDKVTADDILNRANIAMRRSKQRGNNVVSIFTKTMLNQTHDILKFENSFRTALQEDQFKLVFQPQFRIQNGIELSGFEALVRWHHPDRGMVSPAEFIPLAEETGLIVELDRLVMRKACSMWSDCLKVSGACENLHISINLSAKHITESSMMRYIEETIDKYNIPLQSLYLELTESAFVNDPELAAARLKTLNKLGVHCAIDDFGTGYSSLAYLNNFPARSVKIDRSFIMGIKPGNDCAKLLESIIKLAHGLNMEAVAEGVETEQQLEILRELNCDTVQGFYLGRPMPKEEAQKLISDYKKINGPEE</sequence>
<dbReference type="Pfam" id="PF00563">
    <property type="entry name" value="EAL"/>
    <property type="match status" value="1"/>
</dbReference>
<dbReference type="PANTHER" id="PTHR33121">
    <property type="entry name" value="CYCLIC DI-GMP PHOSPHODIESTERASE PDEF"/>
    <property type="match status" value="1"/>
</dbReference>
<reference evidence="4 5" key="1">
    <citation type="submission" date="2009-06" db="EMBL/GenBank/DDBJ databases">
        <title>Complete sequence of Desulfovibrio salexigens DSM 2638.</title>
        <authorList>
            <consortium name="US DOE Joint Genome Institute"/>
            <person name="Lucas S."/>
            <person name="Copeland A."/>
            <person name="Lapidus A."/>
            <person name="Glavina del Rio T."/>
            <person name="Tice H."/>
            <person name="Bruce D."/>
            <person name="Goodwin L."/>
            <person name="Pitluck S."/>
            <person name="Munk A.C."/>
            <person name="Brettin T."/>
            <person name="Detter J.C."/>
            <person name="Han C."/>
            <person name="Tapia R."/>
            <person name="Larimer F."/>
            <person name="Land M."/>
            <person name="Hauser L."/>
            <person name="Kyrpides N."/>
            <person name="Anderson I."/>
            <person name="Wall J.D."/>
            <person name="Arkin A.P."/>
            <person name="Dehal P."/>
            <person name="Chivian D."/>
            <person name="Giles B."/>
            <person name="Hazen T.C."/>
        </authorList>
    </citation>
    <scope>NUCLEOTIDE SEQUENCE [LARGE SCALE GENOMIC DNA]</scope>
    <source>
        <strain evidence="5">ATCC 14822 / DSM 2638 / NCIMB 8403 / VKM B-1763</strain>
    </source>
</reference>
<dbReference type="SMART" id="SM00267">
    <property type="entry name" value="GGDEF"/>
    <property type="match status" value="1"/>
</dbReference>
<dbReference type="InterPro" id="IPR029787">
    <property type="entry name" value="Nucleotide_cyclase"/>
</dbReference>
<dbReference type="SUPFAM" id="SSF55073">
    <property type="entry name" value="Nucleotide cyclase"/>
    <property type="match status" value="1"/>
</dbReference>
<dbReference type="InterPro" id="IPR000160">
    <property type="entry name" value="GGDEF_dom"/>
</dbReference>
<feature type="transmembrane region" description="Helical" evidence="1">
    <location>
        <begin position="52"/>
        <end position="77"/>
    </location>
</feature>
<name>C6BZT5_MARSD</name>
<dbReference type="Gene3D" id="3.20.20.450">
    <property type="entry name" value="EAL domain"/>
    <property type="match status" value="1"/>
</dbReference>
<dbReference type="InterPro" id="IPR043128">
    <property type="entry name" value="Rev_trsase/Diguanyl_cyclase"/>
</dbReference>
<feature type="transmembrane region" description="Helical" evidence="1">
    <location>
        <begin position="83"/>
        <end position="104"/>
    </location>
</feature>
<evidence type="ECO:0000313" key="4">
    <source>
        <dbReference type="EMBL" id="ACS78992.1"/>
    </source>
</evidence>
<dbReference type="KEGG" id="dsa:Desal_0927"/>
<organism evidence="4 5">
    <name type="scientific">Maridesulfovibrio salexigens (strain ATCC 14822 / DSM 2638 / NCIMB 8403 / VKM B-1763)</name>
    <name type="common">Desulfovibrio salexigens</name>
    <dbReference type="NCBI Taxonomy" id="526222"/>
    <lineage>
        <taxon>Bacteria</taxon>
        <taxon>Pseudomonadati</taxon>
        <taxon>Thermodesulfobacteriota</taxon>
        <taxon>Desulfovibrionia</taxon>
        <taxon>Desulfovibrionales</taxon>
        <taxon>Desulfovibrionaceae</taxon>
        <taxon>Maridesulfovibrio</taxon>
    </lineage>
</organism>
<dbReference type="InterPro" id="IPR001633">
    <property type="entry name" value="EAL_dom"/>
</dbReference>
<dbReference type="Pfam" id="PF00990">
    <property type="entry name" value="GGDEF"/>
    <property type="match status" value="1"/>
</dbReference>
<dbReference type="PROSITE" id="PS50883">
    <property type="entry name" value="EAL"/>
    <property type="match status" value="1"/>
</dbReference>
<dbReference type="Proteomes" id="UP000002601">
    <property type="component" value="Chromosome"/>
</dbReference>
<keyword evidence="1" id="KW-0472">Membrane</keyword>
<accession>C6BZT5</accession>
<dbReference type="PROSITE" id="PS50887">
    <property type="entry name" value="GGDEF"/>
    <property type="match status" value="1"/>
</dbReference>
<dbReference type="InterPro" id="IPR035919">
    <property type="entry name" value="EAL_sf"/>
</dbReference>
<dbReference type="CDD" id="cd01949">
    <property type="entry name" value="GGDEF"/>
    <property type="match status" value="1"/>
</dbReference>
<dbReference type="RefSeq" id="WP_015850811.1">
    <property type="nucleotide sequence ID" value="NC_012881.1"/>
</dbReference>
<gene>
    <name evidence="4" type="ordered locus">Desal_0927</name>
</gene>
<dbReference type="AlphaFoldDB" id="C6BZT5"/>
<dbReference type="CDD" id="cd01948">
    <property type="entry name" value="EAL"/>
    <property type="match status" value="1"/>
</dbReference>
<dbReference type="STRING" id="526222.Desal_0927"/>
<dbReference type="HOGENOM" id="CLU_000445_70_50_7"/>
<dbReference type="SUPFAM" id="SSF141868">
    <property type="entry name" value="EAL domain-like"/>
    <property type="match status" value="1"/>
</dbReference>
<feature type="transmembrane region" description="Helical" evidence="1">
    <location>
        <begin position="12"/>
        <end position="31"/>
    </location>
</feature>
<dbReference type="eggNOG" id="COG5001">
    <property type="taxonomic scope" value="Bacteria"/>
</dbReference>
<evidence type="ECO:0000259" key="2">
    <source>
        <dbReference type="PROSITE" id="PS50883"/>
    </source>
</evidence>
<dbReference type="EMBL" id="CP001649">
    <property type="protein sequence ID" value="ACS78992.1"/>
    <property type="molecule type" value="Genomic_DNA"/>
</dbReference>
<keyword evidence="5" id="KW-1185">Reference proteome</keyword>
<feature type="domain" description="EAL" evidence="2">
    <location>
        <begin position="293"/>
        <end position="550"/>
    </location>
</feature>
<keyword evidence="1" id="KW-0812">Transmembrane</keyword>
<feature type="domain" description="GGDEF" evidence="3">
    <location>
        <begin position="151"/>
        <end position="284"/>
    </location>
</feature>
<dbReference type="GO" id="GO:0071111">
    <property type="term" value="F:cyclic-guanylate-specific phosphodiesterase activity"/>
    <property type="evidence" value="ECO:0007669"/>
    <property type="project" value="InterPro"/>
</dbReference>
<dbReference type="PANTHER" id="PTHR33121:SF70">
    <property type="entry name" value="SIGNALING PROTEIN YKOW"/>
    <property type="match status" value="1"/>
</dbReference>
<dbReference type="InterPro" id="IPR050706">
    <property type="entry name" value="Cyclic-di-GMP_PDE-like"/>
</dbReference>
<evidence type="ECO:0000256" key="1">
    <source>
        <dbReference type="SAM" id="Phobius"/>
    </source>
</evidence>
<proteinExistence type="predicted"/>
<evidence type="ECO:0000313" key="5">
    <source>
        <dbReference type="Proteomes" id="UP000002601"/>
    </source>
</evidence>
<dbReference type="Gene3D" id="3.30.70.270">
    <property type="match status" value="1"/>
</dbReference>
<protein>
    <submittedName>
        <fullName evidence="4">Diguanylate cyclase/phosphodiesterase</fullName>
    </submittedName>
</protein>
<evidence type="ECO:0000259" key="3">
    <source>
        <dbReference type="PROSITE" id="PS50887"/>
    </source>
</evidence>
<dbReference type="NCBIfam" id="TIGR00254">
    <property type="entry name" value="GGDEF"/>
    <property type="match status" value="1"/>
</dbReference>
<keyword evidence="1" id="KW-1133">Transmembrane helix</keyword>
<dbReference type="SMART" id="SM00052">
    <property type="entry name" value="EAL"/>
    <property type="match status" value="1"/>
</dbReference>